<keyword evidence="2" id="KW-1185">Reference proteome</keyword>
<reference evidence="1 2" key="1">
    <citation type="journal article" date="2019" name="Genome Biol. Evol.">
        <title>Day and night: Metabolic profiles and evolutionary relationships of six axenic non-marine cyanobacteria.</title>
        <authorList>
            <person name="Will S.E."/>
            <person name="Henke P."/>
            <person name="Boedeker C."/>
            <person name="Huang S."/>
            <person name="Brinkmann H."/>
            <person name="Rohde M."/>
            <person name="Jarek M."/>
            <person name="Friedl T."/>
            <person name="Seufert S."/>
            <person name="Schumacher M."/>
            <person name="Overmann J."/>
            <person name="Neumann-Schaal M."/>
            <person name="Petersen J."/>
        </authorList>
    </citation>
    <scope>NUCLEOTIDE SEQUENCE [LARGE SCALE GENOMIC DNA]</scope>
    <source>
        <strain evidence="1 2">PCC 6912</strain>
    </source>
</reference>
<organism evidence="1 2">
    <name type="scientific">Chlorogloeopsis fritschii PCC 6912</name>
    <dbReference type="NCBI Taxonomy" id="211165"/>
    <lineage>
        <taxon>Bacteria</taxon>
        <taxon>Bacillati</taxon>
        <taxon>Cyanobacteriota</taxon>
        <taxon>Cyanophyceae</taxon>
        <taxon>Nostocales</taxon>
        <taxon>Chlorogloeopsidaceae</taxon>
        <taxon>Chlorogloeopsis</taxon>
    </lineage>
</organism>
<protein>
    <submittedName>
        <fullName evidence="1">Uncharacterized protein</fullName>
    </submittedName>
</protein>
<dbReference type="EMBL" id="RSCJ01000018">
    <property type="protein sequence ID" value="RUR77014.1"/>
    <property type="molecule type" value="Genomic_DNA"/>
</dbReference>
<dbReference type="Proteomes" id="UP000268857">
    <property type="component" value="Unassembled WGS sequence"/>
</dbReference>
<accession>A0A433N6A4</accession>
<dbReference type="AlphaFoldDB" id="A0A433N6A4"/>
<evidence type="ECO:0000313" key="1">
    <source>
        <dbReference type="EMBL" id="RUR77014.1"/>
    </source>
</evidence>
<gene>
    <name evidence="1" type="ORF">PCC6912_39730</name>
</gene>
<comment type="caution">
    <text evidence="1">The sequence shown here is derived from an EMBL/GenBank/DDBJ whole genome shotgun (WGS) entry which is preliminary data.</text>
</comment>
<dbReference type="STRING" id="211165.GCA_000317285_01756"/>
<evidence type="ECO:0000313" key="2">
    <source>
        <dbReference type="Proteomes" id="UP000268857"/>
    </source>
</evidence>
<sequence>MNQEQEIKLNKIQQLASEAYKLDCIRKEIYMQSDLITCKFNVKPNYVLLGVEIAEFLKQLDDNWIFNEPYSITRLEGICKKLFDLTPIVDYSIPLKLPKDYIQVVIPQEVLG</sequence>
<proteinExistence type="predicted"/>
<dbReference type="RefSeq" id="WP_016879407.1">
    <property type="nucleotide sequence ID" value="NZ_AJLN01000059.1"/>
</dbReference>
<name>A0A433N6A4_CHLFR</name>